<evidence type="ECO:0000256" key="2">
    <source>
        <dbReference type="ARBA" id="ARBA00008821"/>
    </source>
</evidence>
<keyword evidence="6 7" id="KW-0472">Membrane</keyword>
<evidence type="ECO:0000313" key="9">
    <source>
        <dbReference type="Proteomes" id="UP001165542"/>
    </source>
</evidence>
<reference evidence="8" key="1">
    <citation type="submission" date="2021-11" db="EMBL/GenBank/DDBJ databases">
        <title>Halomonas sp., isolated from a coastal aquaculture zone in Dongshan Bay.</title>
        <authorList>
            <person name="Lin W."/>
        </authorList>
    </citation>
    <scope>NUCLEOTIDE SEQUENCE</scope>
    <source>
        <strain evidence="8">Yzlin-01</strain>
    </source>
</reference>
<proteinExistence type="inferred from homology"/>
<keyword evidence="5 7" id="KW-1133">Transmembrane helix</keyword>
<dbReference type="Pfam" id="PF00860">
    <property type="entry name" value="Xan_ur_permease"/>
    <property type="match status" value="1"/>
</dbReference>
<feature type="transmembrane region" description="Helical" evidence="7">
    <location>
        <begin position="119"/>
        <end position="139"/>
    </location>
</feature>
<accession>A0ABT2EF22</accession>
<evidence type="ECO:0000256" key="5">
    <source>
        <dbReference type="ARBA" id="ARBA00022989"/>
    </source>
</evidence>
<evidence type="ECO:0000256" key="7">
    <source>
        <dbReference type="SAM" id="Phobius"/>
    </source>
</evidence>
<dbReference type="EMBL" id="JAJISC010000005">
    <property type="protein sequence ID" value="MCS2610183.1"/>
    <property type="molecule type" value="Genomic_DNA"/>
</dbReference>
<feature type="transmembrane region" description="Helical" evidence="7">
    <location>
        <begin position="331"/>
        <end position="352"/>
    </location>
</feature>
<feature type="transmembrane region" description="Helical" evidence="7">
    <location>
        <begin position="387"/>
        <end position="404"/>
    </location>
</feature>
<evidence type="ECO:0000256" key="1">
    <source>
        <dbReference type="ARBA" id="ARBA00004141"/>
    </source>
</evidence>
<dbReference type="PROSITE" id="PS01116">
    <property type="entry name" value="XANTH_URACIL_PERMASE"/>
    <property type="match status" value="1"/>
</dbReference>
<keyword evidence="9" id="KW-1185">Reference proteome</keyword>
<dbReference type="InterPro" id="IPR006042">
    <property type="entry name" value="Xan_ur_permease"/>
</dbReference>
<feature type="transmembrane region" description="Helical" evidence="7">
    <location>
        <begin position="180"/>
        <end position="200"/>
    </location>
</feature>
<dbReference type="InterPro" id="IPR006043">
    <property type="entry name" value="NCS2"/>
</dbReference>
<feature type="transmembrane region" description="Helical" evidence="7">
    <location>
        <begin position="15"/>
        <end position="36"/>
    </location>
</feature>
<name>A0ABT2EF22_9GAMM</name>
<feature type="transmembrane region" description="Helical" evidence="7">
    <location>
        <begin position="42"/>
        <end position="58"/>
    </location>
</feature>
<feature type="transmembrane region" description="Helical" evidence="7">
    <location>
        <begin position="220"/>
        <end position="238"/>
    </location>
</feature>
<keyword evidence="4 7" id="KW-0812">Transmembrane</keyword>
<protein>
    <submittedName>
        <fullName evidence="8">Uracil-xanthine permease family protein</fullName>
    </submittedName>
</protein>
<feature type="transmembrane region" description="Helical" evidence="7">
    <location>
        <begin position="364"/>
        <end position="381"/>
    </location>
</feature>
<dbReference type="RefSeq" id="WP_259036682.1">
    <property type="nucleotide sequence ID" value="NZ_JAJISC010000005.1"/>
</dbReference>
<dbReference type="NCBIfam" id="TIGR00801">
    <property type="entry name" value="ncs2"/>
    <property type="match status" value="1"/>
</dbReference>
<sequence length="411" mass="42578">MNDTPTRQAEPWPKLLLTGAQMLFVAFGALVLVPLLTGLDPSVALFTAGIGTLIFHGVTRKSVPVFLASSFAFIAPIQGSIASFGVSATMGGLMVAGLVYVAISQAVRIKGVGWLNRLLPPIVVGPVIMVIGLALAPVAVSMATGETSDNIGYGAAIFLSMSSLLVTLVLAVFGRGLLRLVPIMGGIVVGYSLSLVMGVVDFTTVHEAAWLALPNFTAPSFHWAAILFMIPVAIAPAVEHIGDMVAIGSVTRKNYLEKPGLHRTLLGDGLATSVAALFGGPPNTTYSEVTGAVTLTRAFNPMFMIVAAVFAIVLAFMGKLGALLQTIPGPVMGGIMTLLFGSIAVVGMNTLVRAGRSLTAPRNLVIISLILVFGIGGMQFGGGQFTLQGVSLAALVGIALNWILPREEEAA</sequence>
<evidence type="ECO:0000256" key="3">
    <source>
        <dbReference type="ARBA" id="ARBA00022448"/>
    </source>
</evidence>
<comment type="similarity">
    <text evidence="2">Belongs to the nucleobase:cation symporter-2 (NCS2) (TC 2.A.40) family.</text>
</comment>
<dbReference type="PANTHER" id="PTHR42810:SF2">
    <property type="entry name" value="PURINE PERMEASE C1399.01C-RELATED"/>
    <property type="match status" value="1"/>
</dbReference>
<gene>
    <name evidence="8" type="ORF">LLY24_12745</name>
</gene>
<evidence type="ECO:0000256" key="4">
    <source>
        <dbReference type="ARBA" id="ARBA00022692"/>
    </source>
</evidence>
<evidence type="ECO:0000256" key="6">
    <source>
        <dbReference type="ARBA" id="ARBA00023136"/>
    </source>
</evidence>
<comment type="caution">
    <text evidence="8">The sequence shown here is derived from an EMBL/GenBank/DDBJ whole genome shotgun (WGS) entry which is preliminary data.</text>
</comment>
<feature type="transmembrane region" description="Helical" evidence="7">
    <location>
        <begin position="90"/>
        <end position="107"/>
    </location>
</feature>
<dbReference type="Proteomes" id="UP001165542">
    <property type="component" value="Unassembled WGS sequence"/>
</dbReference>
<keyword evidence="3" id="KW-0813">Transport</keyword>
<dbReference type="PANTHER" id="PTHR42810">
    <property type="entry name" value="PURINE PERMEASE C1399.01C-RELATED"/>
    <property type="match status" value="1"/>
</dbReference>
<evidence type="ECO:0000313" key="8">
    <source>
        <dbReference type="EMBL" id="MCS2610183.1"/>
    </source>
</evidence>
<feature type="transmembrane region" description="Helical" evidence="7">
    <location>
        <begin position="303"/>
        <end position="325"/>
    </location>
</feature>
<feature type="transmembrane region" description="Helical" evidence="7">
    <location>
        <begin position="151"/>
        <end position="173"/>
    </location>
</feature>
<organism evidence="8 9">
    <name type="scientific">Halomonas dongshanensis</name>
    <dbReference type="NCBI Taxonomy" id="2890835"/>
    <lineage>
        <taxon>Bacteria</taxon>
        <taxon>Pseudomonadati</taxon>
        <taxon>Pseudomonadota</taxon>
        <taxon>Gammaproteobacteria</taxon>
        <taxon>Oceanospirillales</taxon>
        <taxon>Halomonadaceae</taxon>
        <taxon>Halomonas</taxon>
    </lineage>
</organism>
<comment type="subcellular location">
    <subcellularLocation>
        <location evidence="1">Membrane</location>
        <topology evidence="1">Multi-pass membrane protein</topology>
    </subcellularLocation>
</comment>